<dbReference type="FunFam" id="3.30.160.60:FF:001049">
    <property type="entry name" value="zinc finger protein 319"/>
    <property type="match status" value="1"/>
</dbReference>
<dbReference type="InterPro" id="IPR013087">
    <property type="entry name" value="Znf_C2H2_type"/>
</dbReference>
<evidence type="ECO:0000256" key="3">
    <source>
        <dbReference type="ARBA" id="ARBA00022771"/>
    </source>
</evidence>
<feature type="domain" description="C2H2-type" evidence="6">
    <location>
        <begin position="14"/>
        <end position="41"/>
    </location>
</feature>
<evidence type="ECO:0000256" key="5">
    <source>
        <dbReference type="PROSITE-ProRule" id="PRU00042"/>
    </source>
</evidence>
<keyword evidence="3 5" id="KW-0863">Zinc-finger</keyword>
<sequence length="151" mass="17894">LRQHMRTHTNVSPFQCGICQKRFKQSSHLNYHLKNHNQVNMTEDQKTEYKKLISLMNLENKKDVYVYDGNKVRLEYENQVVHEQEIEGEQMEMGEEEIEQEVEEEVETVEAEVLLEEQETIDDEEQILAEQSIQVQEEGGETYILGDVIYE</sequence>
<protein>
    <recommendedName>
        <fullName evidence="6">C2H2-type domain-containing protein</fullName>
    </recommendedName>
</protein>
<dbReference type="SMART" id="SM00355">
    <property type="entry name" value="ZnF_C2H2"/>
    <property type="match status" value="1"/>
</dbReference>
<proteinExistence type="predicted"/>
<gene>
    <name evidence="7" type="ORF">g.2890</name>
</gene>
<dbReference type="EMBL" id="GDQN01010421">
    <property type="protein sequence ID" value="JAT80633.1"/>
    <property type="molecule type" value="Transcribed_RNA"/>
</dbReference>
<accession>A0A1E1W0Z1</accession>
<dbReference type="SUPFAM" id="SSF57667">
    <property type="entry name" value="beta-beta-alpha zinc fingers"/>
    <property type="match status" value="1"/>
</dbReference>
<dbReference type="GO" id="GO:0008270">
    <property type="term" value="F:zinc ion binding"/>
    <property type="evidence" value="ECO:0007669"/>
    <property type="project" value="UniProtKB-KW"/>
</dbReference>
<evidence type="ECO:0000259" key="6">
    <source>
        <dbReference type="PROSITE" id="PS50157"/>
    </source>
</evidence>
<organism evidence="7">
    <name type="scientific">Pectinophora gossypiella</name>
    <name type="common">Cotton pink bollworm</name>
    <name type="synonym">Depressaria gossypiella</name>
    <dbReference type="NCBI Taxonomy" id="13191"/>
    <lineage>
        <taxon>Eukaryota</taxon>
        <taxon>Metazoa</taxon>
        <taxon>Ecdysozoa</taxon>
        <taxon>Arthropoda</taxon>
        <taxon>Hexapoda</taxon>
        <taxon>Insecta</taxon>
        <taxon>Pterygota</taxon>
        <taxon>Neoptera</taxon>
        <taxon>Endopterygota</taxon>
        <taxon>Lepidoptera</taxon>
        <taxon>Glossata</taxon>
        <taxon>Ditrysia</taxon>
        <taxon>Gelechioidea</taxon>
        <taxon>Gelechiidae</taxon>
        <taxon>Apatetrinae</taxon>
        <taxon>Pectinophora</taxon>
    </lineage>
</organism>
<dbReference type="InterPro" id="IPR036236">
    <property type="entry name" value="Znf_C2H2_sf"/>
</dbReference>
<keyword evidence="2" id="KW-0677">Repeat</keyword>
<dbReference type="Gene3D" id="3.30.160.60">
    <property type="entry name" value="Classic Zinc Finger"/>
    <property type="match status" value="1"/>
</dbReference>
<dbReference type="OrthoDB" id="3437960at2759"/>
<evidence type="ECO:0000313" key="7">
    <source>
        <dbReference type="EMBL" id="JAT80633.1"/>
    </source>
</evidence>
<feature type="non-terminal residue" evidence="7">
    <location>
        <position position="1"/>
    </location>
</feature>
<keyword evidence="1" id="KW-0479">Metal-binding</keyword>
<dbReference type="PROSITE" id="PS50157">
    <property type="entry name" value="ZINC_FINGER_C2H2_2"/>
    <property type="match status" value="1"/>
</dbReference>
<evidence type="ECO:0000256" key="2">
    <source>
        <dbReference type="ARBA" id="ARBA00022737"/>
    </source>
</evidence>
<keyword evidence="4" id="KW-0862">Zinc</keyword>
<evidence type="ECO:0000256" key="4">
    <source>
        <dbReference type="ARBA" id="ARBA00022833"/>
    </source>
</evidence>
<evidence type="ECO:0000256" key="1">
    <source>
        <dbReference type="ARBA" id="ARBA00022723"/>
    </source>
</evidence>
<name>A0A1E1W0Z1_PECGO</name>
<dbReference type="AlphaFoldDB" id="A0A1E1W0Z1"/>
<dbReference type="PROSITE" id="PS00028">
    <property type="entry name" value="ZINC_FINGER_C2H2_1"/>
    <property type="match status" value="1"/>
</dbReference>
<reference evidence="7" key="1">
    <citation type="submission" date="2015-09" db="EMBL/GenBank/DDBJ databases">
        <title>De novo assembly of Pectinophora gossypiella (Pink Bollworm) gut transcriptome.</title>
        <authorList>
            <person name="Tassone E.E."/>
        </authorList>
    </citation>
    <scope>NUCLEOTIDE SEQUENCE</scope>
</reference>